<dbReference type="RefSeq" id="WP_160650870.1">
    <property type="nucleotide sequence ID" value="NZ_RSEJ01000009.1"/>
</dbReference>
<evidence type="ECO:0000313" key="2">
    <source>
        <dbReference type="Proteomes" id="UP000738517"/>
    </source>
</evidence>
<dbReference type="Proteomes" id="UP000738517">
    <property type="component" value="Unassembled WGS sequence"/>
</dbReference>
<dbReference type="EMBL" id="RSEJ01000009">
    <property type="protein sequence ID" value="NBI53061.1"/>
    <property type="molecule type" value="Genomic_DNA"/>
</dbReference>
<keyword evidence="2" id="KW-1185">Reference proteome</keyword>
<sequence>MLKDKLVGIYTTYQLRETLIQGCNRLENGISKDVQTAFDDYAVVAKDYILEGKRLLNEELSAVDVVEWKTLLAKAGNHYKQKFNQLPLTELKQECQQLAREMTTINKQVIALKSQ</sequence>
<proteinExistence type="predicted"/>
<organism evidence="1 2">
    <name type="scientific">Photobacterium alginatilyticum</name>
    <dbReference type="NCBI Taxonomy" id="1775171"/>
    <lineage>
        <taxon>Bacteria</taxon>
        <taxon>Pseudomonadati</taxon>
        <taxon>Pseudomonadota</taxon>
        <taxon>Gammaproteobacteria</taxon>
        <taxon>Vibrionales</taxon>
        <taxon>Vibrionaceae</taxon>
        <taxon>Photobacterium</taxon>
    </lineage>
</organism>
<gene>
    <name evidence="1" type="ORF">EIZ48_10775</name>
</gene>
<name>A0ABW9YIG2_9GAMM</name>
<comment type="caution">
    <text evidence="1">The sequence shown here is derived from an EMBL/GenBank/DDBJ whole genome shotgun (WGS) entry which is preliminary data.</text>
</comment>
<evidence type="ECO:0000313" key="1">
    <source>
        <dbReference type="EMBL" id="NBI53061.1"/>
    </source>
</evidence>
<accession>A0ABW9YIG2</accession>
<reference evidence="1 2" key="1">
    <citation type="journal article" date="2017" name="Int. J. Syst. Evol. Microbiol.">
        <title>Photobacterium alginatilyticum sp. nov., a marine bacterium isolated from bottom seawater.</title>
        <authorList>
            <person name="Wang X."/>
            <person name="Wang Y."/>
            <person name="Yang X."/>
            <person name="Sun H."/>
            <person name="Li B."/>
            <person name="Zhang X.H."/>
        </authorList>
    </citation>
    <scope>NUCLEOTIDE SEQUENCE [LARGE SCALE GENOMIC DNA]</scope>
    <source>
        <strain evidence="1 2">P03D4</strain>
    </source>
</reference>
<protein>
    <submittedName>
        <fullName evidence="1">Uncharacterized protein</fullName>
    </submittedName>
</protein>